<dbReference type="PANTHER" id="PTHR46063:SF1">
    <property type="entry name" value="KELCH DOMAIN-CONTAINING PROTEIN 4"/>
    <property type="match status" value="1"/>
</dbReference>
<proteinExistence type="predicted"/>
<evidence type="ECO:0000313" key="3">
    <source>
        <dbReference type="Proteomes" id="UP001465755"/>
    </source>
</evidence>
<dbReference type="EMBL" id="JALJOQ010000066">
    <property type="protein sequence ID" value="KAK9802848.1"/>
    <property type="molecule type" value="Genomic_DNA"/>
</dbReference>
<dbReference type="Pfam" id="PF00612">
    <property type="entry name" value="IQ"/>
    <property type="match status" value="1"/>
</dbReference>
<reference evidence="2 3" key="1">
    <citation type="journal article" date="2024" name="Nat. Commun.">
        <title>Phylogenomics reveals the evolutionary origins of lichenization in chlorophyte algae.</title>
        <authorList>
            <person name="Puginier C."/>
            <person name="Libourel C."/>
            <person name="Otte J."/>
            <person name="Skaloud P."/>
            <person name="Haon M."/>
            <person name="Grisel S."/>
            <person name="Petersen M."/>
            <person name="Berrin J.G."/>
            <person name="Delaux P.M."/>
            <person name="Dal Grande F."/>
            <person name="Keller J."/>
        </authorList>
    </citation>
    <scope>NUCLEOTIDE SEQUENCE [LARGE SCALE GENOMIC DNA]</scope>
    <source>
        <strain evidence="2 3">SAG 2036</strain>
    </source>
</reference>
<dbReference type="SUPFAM" id="SSF117281">
    <property type="entry name" value="Kelch motif"/>
    <property type="match status" value="1"/>
</dbReference>
<feature type="compositionally biased region" description="Basic and acidic residues" evidence="1">
    <location>
        <begin position="22"/>
        <end position="34"/>
    </location>
</feature>
<evidence type="ECO:0000313" key="2">
    <source>
        <dbReference type="EMBL" id="KAK9802848.1"/>
    </source>
</evidence>
<organism evidence="2 3">
    <name type="scientific">Symbiochloris irregularis</name>
    <dbReference type="NCBI Taxonomy" id="706552"/>
    <lineage>
        <taxon>Eukaryota</taxon>
        <taxon>Viridiplantae</taxon>
        <taxon>Chlorophyta</taxon>
        <taxon>core chlorophytes</taxon>
        <taxon>Trebouxiophyceae</taxon>
        <taxon>Trebouxiales</taxon>
        <taxon>Trebouxiaceae</taxon>
        <taxon>Symbiochloris</taxon>
    </lineage>
</organism>
<dbReference type="PANTHER" id="PTHR46063">
    <property type="entry name" value="KELCH DOMAIN-CONTAINING PROTEIN"/>
    <property type="match status" value="1"/>
</dbReference>
<dbReference type="Pfam" id="PF24681">
    <property type="entry name" value="Kelch_KLHDC2_KLHL20_DRC7"/>
    <property type="match status" value="1"/>
</dbReference>
<dbReference type="CDD" id="cd23767">
    <property type="entry name" value="IQCD"/>
    <property type="match status" value="1"/>
</dbReference>
<evidence type="ECO:0008006" key="4">
    <source>
        <dbReference type="Google" id="ProtNLM"/>
    </source>
</evidence>
<dbReference type="InterPro" id="IPR015915">
    <property type="entry name" value="Kelch-typ_b-propeller"/>
</dbReference>
<feature type="compositionally biased region" description="Basic residues" evidence="1">
    <location>
        <begin position="1"/>
        <end position="13"/>
    </location>
</feature>
<dbReference type="InterPro" id="IPR052588">
    <property type="entry name" value="Kelch_domain_protein"/>
</dbReference>
<dbReference type="AlphaFoldDB" id="A0AAW1NYH7"/>
<sequence>MGSGRDKRKKAKGSKTGQGAEKTARKTDKNEGKAARRAQRAAEGGEDDLDALLAKFKLDEAARNTVSVRQSSAPPSARLFASMSAISAQEFLLYGGEWYDGKQDKMRVFGDAFVYNVQQQTWKHILIPNSPSPRSAHQAVVHKGHLYMFGGELTSPNQEKFRHFRDLWRLDLASWQWEQLPARGGPNARSGHRMAVHKDSLLLFGGFHDGGKACTYYNDVWIFDIPTLQWASVKVGGGTGPSPRGGSQVVVHQDTLFVFWGHSVMVDPSDKSELERVHGDVWALDLQSCQWEHVKKAGMAPSPPRASFGLMRLKPGEQKAIAEEDASASAGPDDKASAQHRAAVQIQAMFRGYTVRKAYKTYKLGGKLSELLYSPAAAHGVDLTAASVKPRARANPMLTVCHHTLYLYGGVVEVAHTDITLDDLWGLDLNKLDGWVCVQPNTAGDDVFEEDPDWATDDSADQTDKKDGSQQEQNGDDSDTE</sequence>
<dbReference type="Gene3D" id="2.120.10.80">
    <property type="entry name" value="Kelch-type beta propeller"/>
    <property type="match status" value="1"/>
</dbReference>
<evidence type="ECO:0000256" key="1">
    <source>
        <dbReference type="SAM" id="MobiDB-lite"/>
    </source>
</evidence>
<dbReference type="SMART" id="SM00015">
    <property type="entry name" value="IQ"/>
    <property type="match status" value="1"/>
</dbReference>
<comment type="caution">
    <text evidence="2">The sequence shown here is derived from an EMBL/GenBank/DDBJ whole genome shotgun (WGS) entry which is preliminary data.</text>
</comment>
<accession>A0AAW1NYH7</accession>
<dbReference type="Proteomes" id="UP001465755">
    <property type="component" value="Unassembled WGS sequence"/>
</dbReference>
<dbReference type="InterPro" id="IPR000048">
    <property type="entry name" value="IQ_motif_EF-hand-BS"/>
</dbReference>
<feature type="region of interest" description="Disordered" evidence="1">
    <location>
        <begin position="1"/>
        <end position="46"/>
    </location>
</feature>
<gene>
    <name evidence="2" type="ORF">WJX73_007641</name>
</gene>
<feature type="compositionally biased region" description="Acidic residues" evidence="1">
    <location>
        <begin position="446"/>
        <end position="461"/>
    </location>
</feature>
<name>A0AAW1NYH7_9CHLO</name>
<keyword evidence="3" id="KW-1185">Reference proteome</keyword>
<protein>
    <recommendedName>
        <fullName evidence="4">Kelch repeat-containing protein</fullName>
    </recommendedName>
</protein>
<dbReference type="PROSITE" id="PS50096">
    <property type="entry name" value="IQ"/>
    <property type="match status" value="1"/>
</dbReference>
<feature type="region of interest" description="Disordered" evidence="1">
    <location>
        <begin position="443"/>
        <end position="481"/>
    </location>
</feature>